<name>A0ACC3N6W0_9PEZI</name>
<sequence>MPKSTASYHSLASDYGNEDDEPDHGEREAATIRNSQLNVAFHSQTAPVSPVAGRRIASTRTSTRTSDLDLRSRLPLRSPNVDETAGLLTSGDGPHSGYRTLPASAPGTPRYGLRRNESYAGSLLSLRSRHHSRHGSFGLRLARALRTDANQVEPNTPYTAKSLMFSDDRVWYDQFTCTDWVHDSIADAYRVKELKSRRDWRGRLHAFFDGAQGWILVALIGMITAGFAYFINITEAVIFDYKEGYCTSAWWLSRRKCCTGTRECDGWRKWSDIIRSDDTDGEWVDFVAFAVWVIVLSAASCLVTLQTRTTISSAISLSTLDENLAADPHHAKADSEGRKVSMSPTRRFEEAAHKPPVIYYPAAGSGVAEVKVILSGFILHGYLGLTTLVCKTFGLILSVASGLSLGKEGPYVHIATCIGNILSRFFTKYSTNDGKRREVLSASAAAGVAVAFGAPIGGVLFSLEEVSYYFPPKTLFRTFFCCIAAALSLKFLDPYGTGKIVLFEVRYLTDWKFFELIVFVLLGVMGGLLGAIFIKASRLWAKSFRKIGMIKKYPILEVFLVAVATGLFGFWNIYTRLPVAELLFDLASPCDAFTSTGVGLCPTEDKIPDVIWYLFCAFVIKSILTTITFGIKVPAGIYVPSMVVGGLLGRIVGHTVQYLTLTYPDFGLFANCQNNGNPESCVVPGVYALVAAGATMCGVTRLSVTLAVILFELTGSLEHVLPFSLGVLIAKWTADAVEPFSIYDLLTDMNAYPYLDSKVRPVFTTDLGDITRSLTRSRYIDISSSPLVPARRLRSKLDHLHMAGEIDGGLPIIREGILVGLIPGPDLEFALDQLKTEDSALCLMSANDRWQGPGRGVNTAVDANIVDDTDGAADEELSLSLGRERIDPTDFTPYIDPAPVTLDICSPMDLVFECFVKLGLRYICVLREGRFAGLVHKKAFVKYVKQVEKEGR</sequence>
<protein>
    <submittedName>
        <fullName evidence="1">Uncharacterized protein</fullName>
    </submittedName>
</protein>
<reference evidence="1" key="1">
    <citation type="submission" date="2023-07" db="EMBL/GenBank/DDBJ databases">
        <title>Black Yeasts Isolated from many extreme environments.</title>
        <authorList>
            <person name="Coleine C."/>
            <person name="Stajich J.E."/>
            <person name="Selbmann L."/>
        </authorList>
    </citation>
    <scope>NUCLEOTIDE SEQUENCE</scope>
    <source>
        <strain evidence="1">CCFEE 5714</strain>
    </source>
</reference>
<organism evidence="1 2">
    <name type="scientific">Vermiconidia calcicola</name>
    <dbReference type="NCBI Taxonomy" id="1690605"/>
    <lineage>
        <taxon>Eukaryota</taxon>
        <taxon>Fungi</taxon>
        <taxon>Dikarya</taxon>
        <taxon>Ascomycota</taxon>
        <taxon>Pezizomycotina</taxon>
        <taxon>Dothideomycetes</taxon>
        <taxon>Dothideomycetidae</taxon>
        <taxon>Mycosphaerellales</taxon>
        <taxon>Extremaceae</taxon>
        <taxon>Vermiconidia</taxon>
    </lineage>
</organism>
<keyword evidence="2" id="KW-1185">Reference proteome</keyword>
<evidence type="ECO:0000313" key="2">
    <source>
        <dbReference type="Proteomes" id="UP001281147"/>
    </source>
</evidence>
<accession>A0ACC3N6W0</accession>
<proteinExistence type="predicted"/>
<dbReference type="EMBL" id="JAUTXU010000078">
    <property type="protein sequence ID" value="KAK3711235.1"/>
    <property type="molecule type" value="Genomic_DNA"/>
</dbReference>
<comment type="caution">
    <text evidence="1">The sequence shown here is derived from an EMBL/GenBank/DDBJ whole genome shotgun (WGS) entry which is preliminary data.</text>
</comment>
<gene>
    <name evidence="1" type="ORF">LTR37_009829</name>
</gene>
<dbReference type="Proteomes" id="UP001281147">
    <property type="component" value="Unassembled WGS sequence"/>
</dbReference>
<evidence type="ECO:0000313" key="1">
    <source>
        <dbReference type="EMBL" id="KAK3711235.1"/>
    </source>
</evidence>